<keyword evidence="4 7" id="KW-0378">Hydrolase</keyword>
<feature type="domain" description="Metallo-beta-lactamase" evidence="6">
    <location>
        <begin position="45"/>
        <end position="109"/>
    </location>
</feature>
<dbReference type="Gene3D" id="3.60.15.10">
    <property type="entry name" value="Ribonuclease Z/Hydroxyacylglutathione hydrolase-like"/>
    <property type="match status" value="1"/>
</dbReference>
<dbReference type="Proteomes" id="UP000030661">
    <property type="component" value="Unassembled WGS sequence"/>
</dbReference>
<dbReference type="InterPro" id="IPR001279">
    <property type="entry name" value="Metallo-B-lactamas"/>
</dbReference>
<dbReference type="EMBL" id="DF820466">
    <property type="protein sequence ID" value="GAK57490.1"/>
    <property type="molecule type" value="Genomic_DNA"/>
</dbReference>
<dbReference type="Pfam" id="PF00753">
    <property type="entry name" value="Lactamase_B"/>
    <property type="match status" value="1"/>
</dbReference>
<dbReference type="STRING" id="1499967.U27_04457"/>
<sequence length="259" mass="29768">MKTSTYEKSIAAPSQRQRYHGLILQQGTLPLHPNRTFDRTTEHRCTTSLIWPEHSPPGSKNTIIIDPCFTATGYQYAQKQLKTLDISFKDLGYIFITHRHIDHVLTLPEKKKHPYFQKESTLLLPDIDVIPCPGHAPDLQALVFRSTSNEQVWVVGDAILNLRWLNAWQYYWPNVYTSQQVVQTWNSIAQILSQADMIIPGHGEQFYITAALLTTLLETFPSAEYARECPEVEPLLRQRQQQLLEHEAQSHATFSGQTE</sequence>
<reference evidence="7" key="1">
    <citation type="journal article" date="2015" name="PeerJ">
        <title>First genomic representation of candidate bacterial phylum KSB3 points to enhanced environmental sensing as a trigger of wastewater bulking.</title>
        <authorList>
            <person name="Sekiguchi Y."/>
            <person name="Ohashi A."/>
            <person name="Parks D.H."/>
            <person name="Yamauchi T."/>
            <person name="Tyson G.W."/>
            <person name="Hugenholtz P."/>
        </authorList>
    </citation>
    <scope>NUCLEOTIDE SEQUENCE [LARGE SCALE GENOMIC DNA]</scope>
</reference>
<evidence type="ECO:0000256" key="2">
    <source>
        <dbReference type="ARBA" id="ARBA00007749"/>
    </source>
</evidence>
<evidence type="ECO:0000256" key="4">
    <source>
        <dbReference type="ARBA" id="ARBA00022801"/>
    </source>
</evidence>
<evidence type="ECO:0000256" key="1">
    <source>
        <dbReference type="ARBA" id="ARBA00001947"/>
    </source>
</evidence>
<dbReference type="PANTHER" id="PTHR42978:SF7">
    <property type="entry name" value="METALLO-HYDROLASE RV2300C-RELATED"/>
    <property type="match status" value="1"/>
</dbReference>
<evidence type="ECO:0000256" key="3">
    <source>
        <dbReference type="ARBA" id="ARBA00022723"/>
    </source>
</evidence>
<keyword evidence="5" id="KW-0862">Zinc</keyword>
<dbReference type="SUPFAM" id="SSF56281">
    <property type="entry name" value="Metallo-hydrolase/oxidoreductase"/>
    <property type="match status" value="1"/>
</dbReference>
<dbReference type="AlphaFoldDB" id="A0A081BYT5"/>
<accession>A0A081BYT5</accession>
<evidence type="ECO:0000313" key="8">
    <source>
        <dbReference type="Proteomes" id="UP000030661"/>
    </source>
</evidence>
<comment type="similarity">
    <text evidence="2">Belongs to the metallo-beta-lactamase superfamily.</text>
</comment>
<dbReference type="HOGENOM" id="CLU_1072235_0_0_0"/>
<dbReference type="GO" id="GO:0016787">
    <property type="term" value="F:hydrolase activity"/>
    <property type="evidence" value="ECO:0007669"/>
    <property type="project" value="UniProtKB-KW"/>
</dbReference>
<name>A0A081BYT5_VECG1</name>
<protein>
    <submittedName>
        <fullName evidence="7">Zn-dependent hydrolases</fullName>
    </submittedName>
</protein>
<dbReference type="InterPro" id="IPR051013">
    <property type="entry name" value="MBL_superfamily_lactonases"/>
</dbReference>
<organism evidence="7">
    <name type="scientific">Vecturithrix granuli</name>
    <dbReference type="NCBI Taxonomy" id="1499967"/>
    <lineage>
        <taxon>Bacteria</taxon>
        <taxon>Candidatus Moduliflexota</taxon>
        <taxon>Candidatus Vecturitrichia</taxon>
        <taxon>Candidatus Vecturitrichales</taxon>
        <taxon>Candidatus Vecturitrichaceae</taxon>
        <taxon>Candidatus Vecturithrix</taxon>
    </lineage>
</organism>
<gene>
    <name evidence="7" type="ORF">U27_04457</name>
</gene>
<dbReference type="PANTHER" id="PTHR42978">
    <property type="entry name" value="QUORUM-QUENCHING LACTONASE YTNP-RELATED-RELATED"/>
    <property type="match status" value="1"/>
</dbReference>
<evidence type="ECO:0000313" key="7">
    <source>
        <dbReference type="EMBL" id="GAK57490.1"/>
    </source>
</evidence>
<evidence type="ECO:0000256" key="5">
    <source>
        <dbReference type="ARBA" id="ARBA00022833"/>
    </source>
</evidence>
<dbReference type="GO" id="GO:0046872">
    <property type="term" value="F:metal ion binding"/>
    <property type="evidence" value="ECO:0007669"/>
    <property type="project" value="UniProtKB-KW"/>
</dbReference>
<keyword evidence="8" id="KW-1185">Reference proteome</keyword>
<evidence type="ECO:0000259" key="6">
    <source>
        <dbReference type="Pfam" id="PF00753"/>
    </source>
</evidence>
<keyword evidence="3" id="KW-0479">Metal-binding</keyword>
<proteinExistence type="inferred from homology"/>
<dbReference type="InterPro" id="IPR036866">
    <property type="entry name" value="RibonucZ/Hydroxyglut_hydro"/>
</dbReference>
<comment type="cofactor">
    <cofactor evidence="1">
        <name>Zn(2+)</name>
        <dbReference type="ChEBI" id="CHEBI:29105"/>
    </cofactor>
</comment>